<proteinExistence type="predicted"/>
<dbReference type="PANTHER" id="PTHR45089:SF42">
    <property type="entry name" value="J DOMAIN-CONTAINING PROTEIN"/>
    <property type="match status" value="1"/>
</dbReference>
<dbReference type="InParanoid" id="A0A1Q3B835"/>
<comment type="caution">
    <text evidence="2">The sequence shown here is derived from an EMBL/GenBank/DDBJ whole genome shotgun (WGS) entry which is preliminary data.</text>
</comment>
<organism evidence="2 3">
    <name type="scientific">Cephalotus follicularis</name>
    <name type="common">Albany pitcher plant</name>
    <dbReference type="NCBI Taxonomy" id="3775"/>
    <lineage>
        <taxon>Eukaryota</taxon>
        <taxon>Viridiplantae</taxon>
        <taxon>Streptophyta</taxon>
        <taxon>Embryophyta</taxon>
        <taxon>Tracheophyta</taxon>
        <taxon>Spermatophyta</taxon>
        <taxon>Magnoliopsida</taxon>
        <taxon>eudicotyledons</taxon>
        <taxon>Gunneridae</taxon>
        <taxon>Pentapetalae</taxon>
        <taxon>rosids</taxon>
        <taxon>fabids</taxon>
        <taxon>Oxalidales</taxon>
        <taxon>Cephalotaceae</taxon>
        <taxon>Cephalotus</taxon>
    </lineage>
</organism>
<evidence type="ECO:0000313" key="3">
    <source>
        <dbReference type="Proteomes" id="UP000187406"/>
    </source>
</evidence>
<dbReference type="InterPro" id="IPR024593">
    <property type="entry name" value="DUF3444"/>
</dbReference>
<dbReference type="OrthoDB" id="10250354at2759"/>
<evidence type="ECO:0000313" key="2">
    <source>
        <dbReference type="EMBL" id="GAV64206.1"/>
    </source>
</evidence>
<name>A0A1Q3B835_CEPFO</name>
<protein>
    <submittedName>
        <fullName evidence="2">DUF3444 domain-containing protein</fullName>
    </submittedName>
</protein>
<reference evidence="3" key="1">
    <citation type="submission" date="2016-04" db="EMBL/GenBank/DDBJ databases">
        <title>Cephalotus genome sequencing.</title>
        <authorList>
            <person name="Fukushima K."/>
            <person name="Hasebe M."/>
            <person name="Fang X."/>
        </authorList>
    </citation>
    <scope>NUCLEOTIDE SEQUENCE [LARGE SCALE GENOMIC DNA]</scope>
    <source>
        <strain evidence="3">cv. St1</strain>
    </source>
</reference>
<gene>
    <name evidence="2" type="ORF">CFOL_v3_07724</name>
</gene>
<dbReference type="AlphaFoldDB" id="A0A1Q3B835"/>
<dbReference type="EMBL" id="BDDD01000337">
    <property type="protein sequence ID" value="GAV64206.1"/>
    <property type="molecule type" value="Genomic_DNA"/>
</dbReference>
<feature type="domain" description="DUF3444" evidence="1">
    <location>
        <begin position="1"/>
        <end position="169"/>
    </location>
</feature>
<dbReference type="Pfam" id="PF11926">
    <property type="entry name" value="DUF3444"/>
    <property type="match status" value="1"/>
</dbReference>
<accession>A0A1Q3B835</accession>
<keyword evidence="3" id="KW-1185">Reference proteome</keyword>
<evidence type="ECO:0000259" key="1">
    <source>
        <dbReference type="Pfam" id="PF11926"/>
    </source>
</evidence>
<dbReference type="PANTHER" id="PTHR45089">
    <property type="entry name" value="DNAJ HEAT SHOCK AMINO-TERMINAL DOMAIN PROTEIN-RELATED"/>
    <property type="match status" value="1"/>
</dbReference>
<sequence length="208" mass="23735">MPRFYAKVKRIISPGFKLGITWLEANPDDQGELDWSGVELPVASGKFSLGVSEATEDLLMFSHQMNNTQRNARCAYFIYPSEGETWALFRNWDIKWSSNPEKHKPPYQYEFVEVLSYFNANTGIEVTYLSKVKGFVALFQRIERQGIVSPSELYRFSHQVPSFRMTGKERKGVPVGSFELDPAALPTSIFGPRDPDEYVKMDGECKPS</sequence>
<dbReference type="STRING" id="3775.A0A1Q3B835"/>
<dbReference type="Proteomes" id="UP000187406">
    <property type="component" value="Unassembled WGS sequence"/>
</dbReference>